<dbReference type="EMBL" id="NHMK01000003">
    <property type="protein sequence ID" value="OWL98935.1"/>
    <property type="molecule type" value="Genomic_DNA"/>
</dbReference>
<evidence type="ECO:0000313" key="1">
    <source>
        <dbReference type="EMBL" id="OWL98935.1"/>
    </source>
</evidence>
<evidence type="ECO:0000313" key="2">
    <source>
        <dbReference type="Proteomes" id="UP000197208"/>
    </source>
</evidence>
<gene>
    <name evidence="1" type="ORF">CBQ26_00315</name>
</gene>
<dbReference type="Proteomes" id="UP000197208">
    <property type="component" value="Unassembled WGS sequence"/>
</dbReference>
<comment type="caution">
    <text evidence="1">The sequence shown here is derived from an EMBL/GenBank/DDBJ whole genome shotgun (WGS) entry which is preliminary data.</text>
</comment>
<dbReference type="AlphaFoldDB" id="A0A246BTD4"/>
<reference evidence="1 2" key="1">
    <citation type="submission" date="2017-05" db="EMBL/GenBank/DDBJ databases">
        <title>De novo genome assembly of Deniococcus indicus strain DR1.</title>
        <authorList>
            <person name="Chauhan D."/>
            <person name="Yennamalli R.M."/>
            <person name="Priyadarshini R."/>
        </authorList>
    </citation>
    <scope>NUCLEOTIDE SEQUENCE [LARGE SCALE GENOMIC DNA]</scope>
    <source>
        <strain evidence="1 2">DR1</strain>
    </source>
</reference>
<accession>A0A246BTD4</accession>
<protein>
    <submittedName>
        <fullName evidence="1">Uncharacterized protein</fullName>
    </submittedName>
</protein>
<proteinExistence type="predicted"/>
<organism evidence="1 2">
    <name type="scientific">Deinococcus indicus</name>
    <dbReference type="NCBI Taxonomy" id="223556"/>
    <lineage>
        <taxon>Bacteria</taxon>
        <taxon>Thermotogati</taxon>
        <taxon>Deinococcota</taxon>
        <taxon>Deinococci</taxon>
        <taxon>Deinococcales</taxon>
        <taxon>Deinococcaceae</taxon>
        <taxon>Deinococcus</taxon>
    </lineage>
</organism>
<keyword evidence="2" id="KW-1185">Reference proteome</keyword>
<sequence length="206" mass="22972">MATALTCYASTKHAQASVQKIPSVKTAMLEEVAHIEALEREVREAMRAQAEAGNWDLEYSFNPSEYDIHQDVLYQQYRDHVNGRKGTGAIRKYEVHRRFGELLARADALGDPVVSEGLIWLAWHTVKDREMAQGTNEVLRFRLIRQSEIEKVSVAVPRETVEGLLAGWNEGLWGPYTQDAGVPDTVLALVDGLRAALVQRDAGGQS</sequence>
<name>A0A246BTD4_9DEIO</name>